<comment type="cofactor">
    <cofactor evidence="2">
        <name>Zn(2+)</name>
        <dbReference type="ChEBI" id="CHEBI:29105"/>
    </cofactor>
</comment>
<evidence type="ECO:0000256" key="1">
    <source>
        <dbReference type="ARBA" id="ARBA00001941"/>
    </source>
</evidence>
<name>D2VWX3_NAEGR</name>
<keyword evidence="6" id="KW-0862">Zinc</keyword>
<evidence type="ECO:0000256" key="5">
    <source>
        <dbReference type="ARBA" id="ARBA00022801"/>
    </source>
</evidence>
<feature type="domain" description="Peptidase M20 dimerisation" evidence="9">
    <location>
        <begin position="219"/>
        <end position="300"/>
    </location>
</feature>
<keyword evidence="7" id="KW-0482">Metalloprotease</keyword>
<dbReference type="GeneID" id="8858597"/>
<dbReference type="FunFam" id="3.40.630.10:FF:000018">
    <property type="entry name" value="Aminoacyl-histidine dipeptidase PepD"/>
    <property type="match status" value="1"/>
</dbReference>
<dbReference type="AlphaFoldDB" id="D2VWX3"/>
<evidence type="ECO:0000313" key="10">
    <source>
        <dbReference type="EMBL" id="EFC38702.1"/>
    </source>
</evidence>
<organism evidence="11">
    <name type="scientific">Naegleria gruberi</name>
    <name type="common">Amoeba</name>
    <dbReference type="NCBI Taxonomy" id="5762"/>
    <lineage>
        <taxon>Eukaryota</taxon>
        <taxon>Discoba</taxon>
        <taxon>Heterolobosea</taxon>
        <taxon>Tetramitia</taxon>
        <taxon>Eutetramitia</taxon>
        <taxon>Vahlkampfiidae</taxon>
        <taxon>Naegleria</taxon>
    </lineage>
</organism>
<evidence type="ECO:0000313" key="11">
    <source>
        <dbReference type="Proteomes" id="UP000006671"/>
    </source>
</evidence>
<comment type="cofactor">
    <cofactor evidence="1">
        <name>Co(2+)</name>
        <dbReference type="ChEBI" id="CHEBI:48828"/>
    </cofactor>
</comment>
<proteinExistence type="predicted"/>
<evidence type="ECO:0000256" key="7">
    <source>
        <dbReference type="ARBA" id="ARBA00023049"/>
    </source>
</evidence>
<dbReference type="PANTHER" id="PTHR43501:SF1">
    <property type="entry name" value="CYTOSOL NON-SPECIFIC DIPEPTIDASE"/>
    <property type="match status" value="1"/>
</dbReference>
<keyword evidence="5" id="KW-0378">Hydrolase</keyword>
<dbReference type="InParanoid" id="D2VWX3"/>
<evidence type="ECO:0000256" key="8">
    <source>
        <dbReference type="ARBA" id="ARBA00023285"/>
    </source>
</evidence>
<dbReference type="GO" id="GO:0070573">
    <property type="term" value="F:metallodipeptidase activity"/>
    <property type="evidence" value="ECO:0007669"/>
    <property type="project" value="TreeGrafter"/>
</dbReference>
<evidence type="ECO:0000256" key="6">
    <source>
        <dbReference type="ARBA" id="ARBA00022833"/>
    </source>
</evidence>
<evidence type="ECO:0000256" key="2">
    <source>
        <dbReference type="ARBA" id="ARBA00001947"/>
    </source>
</evidence>
<accession>D2VWX3</accession>
<evidence type="ECO:0000256" key="3">
    <source>
        <dbReference type="ARBA" id="ARBA00022670"/>
    </source>
</evidence>
<dbReference type="EMBL" id="GG738905">
    <property type="protein sequence ID" value="EFC38702.1"/>
    <property type="molecule type" value="Genomic_DNA"/>
</dbReference>
<sequence length="502" mass="54477">MSLQRSLEAIKGLHPAPLWNYFVKLSQCPRPSKKEEKAIEFLRAYAKENNFDINVDNVGNCLIKVPATPGYENTPTVAIQGHIDMVCEKNKTTQHDFDTDPITLIRSQDGDWIHADGTTLGSDNGIGVCCGLALATDKDVVHGPIELLLTIDEETGMSGVMALKPEFCTAKYLLNLDAEELGAFYVGCAGGQDTTASFDIVEEELVDSSSFEQVSIMVSGLKGGHSGIDIHTGRGNAIKLLARTLKHVLDEVPSDNLKVFYIEAGSKRNAIPREAWVNAYVKKDKLEAVKERVAAFEKLAVSEFSVPEPNLKISVGPVESATTSTKVFASEFLSKLISVIFAVPHGVFQMSPVIEGLVETSTNLAIVNTRDGKIEFCTSQRSSVNSAKNYAAHSVASVFALSGADVKHSDGYVGWQPDMNSPLLKLCKDVYTEKYKATPEIKAIHAGLECGLLLETYPNMHMIAYGPTIVGAHSPDEKVRIADVAHTYELTSAILEAIAKSQ</sequence>
<dbReference type="InterPro" id="IPR002933">
    <property type="entry name" value="Peptidase_M20"/>
</dbReference>
<dbReference type="OrthoDB" id="191370at2759"/>
<dbReference type="PANTHER" id="PTHR43501">
    <property type="entry name" value="CYTOSOL NON-SPECIFIC DIPEPTIDASE"/>
    <property type="match status" value="1"/>
</dbReference>
<dbReference type="Proteomes" id="UP000006671">
    <property type="component" value="Unassembled WGS sequence"/>
</dbReference>
<reference evidence="10 11" key="1">
    <citation type="journal article" date="2010" name="Cell">
        <title>The genome of Naegleria gruberi illuminates early eukaryotic versatility.</title>
        <authorList>
            <person name="Fritz-Laylin L.K."/>
            <person name="Prochnik S.E."/>
            <person name="Ginger M.L."/>
            <person name="Dacks J.B."/>
            <person name="Carpenter M.L."/>
            <person name="Field M.C."/>
            <person name="Kuo A."/>
            <person name="Paredez A."/>
            <person name="Chapman J."/>
            <person name="Pham J."/>
            <person name="Shu S."/>
            <person name="Neupane R."/>
            <person name="Cipriano M."/>
            <person name="Mancuso J."/>
            <person name="Tu H."/>
            <person name="Salamov A."/>
            <person name="Lindquist E."/>
            <person name="Shapiro H."/>
            <person name="Lucas S."/>
            <person name="Grigoriev I.V."/>
            <person name="Cande W.Z."/>
            <person name="Fulton C."/>
            <person name="Rokhsar D.S."/>
            <person name="Dawson S.C."/>
        </authorList>
    </citation>
    <scope>NUCLEOTIDE SEQUENCE [LARGE SCALE GENOMIC DNA]</scope>
    <source>
        <strain evidence="10 11">NEG-M</strain>
    </source>
</reference>
<dbReference type="SUPFAM" id="SSF53187">
    <property type="entry name" value="Zn-dependent exopeptidases"/>
    <property type="match status" value="1"/>
</dbReference>
<dbReference type="FunFam" id="3.40.630.10:FF:000015">
    <property type="entry name" value="Aminoacyl-histidine dipeptidase PepD"/>
    <property type="match status" value="1"/>
</dbReference>
<dbReference type="KEGG" id="ngr:NAEGRDRAFT_81522"/>
<dbReference type="InterPro" id="IPR011650">
    <property type="entry name" value="Peptidase_M20_dimer"/>
</dbReference>
<dbReference type="Pfam" id="PF07687">
    <property type="entry name" value="M20_dimer"/>
    <property type="match status" value="1"/>
</dbReference>
<dbReference type="CDD" id="cd03890">
    <property type="entry name" value="M20_pepD"/>
    <property type="match status" value="1"/>
</dbReference>
<keyword evidence="8" id="KW-0170">Cobalt</keyword>
<dbReference type="PRINTS" id="PR00934">
    <property type="entry name" value="XHISDIPTASE"/>
</dbReference>
<dbReference type="InterPro" id="IPR001160">
    <property type="entry name" value="Peptidase_M20C"/>
</dbReference>
<dbReference type="Gene3D" id="3.40.630.10">
    <property type="entry name" value="Zn peptidases"/>
    <property type="match status" value="2"/>
</dbReference>
<gene>
    <name evidence="10" type="ORF">NAEGRDRAFT_81522</name>
</gene>
<keyword evidence="3" id="KW-0645">Protease</keyword>
<dbReference type="Pfam" id="PF01546">
    <property type="entry name" value="Peptidase_M20"/>
    <property type="match status" value="1"/>
</dbReference>
<dbReference type="PIRSF" id="PIRSF016599">
    <property type="entry name" value="Xaa-His_dipept"/>
    <property type="match status" value="1"/>
</dbReference>
<dbReference type="STRING" id="5762.D2VWX3"/>
<dbReference type="eggNOG" id="ENOG502QRV8">
    <property type="taxonomic scope" value="Eukaryota"/>
</dbReference>
<dbReference type="OMA" id="KGGYPGW"/>
<dbReference type="RefSeq" id="XP_002671446.1">
    <property type="nucleotide sequence ID" value="XM_002671400.1"/>
</dbReference>
<keyword evidence="11" id="KW-1185">Reference proteome</keyword>
<dbReference type="GO" id="GO:0046872">
    <property type="term" value="F:metal ion binding"/>
    <property type="evidence" value="ECO:0007669"/>
    <property type="project" value="UniProtKB-KW"/>
</dbReference>
<dbReference type="GO" id="GO:0006508">
    <property type="term" value="P:proteolysis"/>
    <property type="evidence" value="ECO:0007669"/>
    <property type="project" value="UniProtKB-KW"/>
</dbReference>
<dbReference type="NCBIfam" id="TIGR01893">
    <property type="entry name" value="aa-his-dipept"/>
    <property type="match status" value="1"/>
</dbReference>
<dbReference type="VEuPathDB" id="AmoebaDB:NAEGRDRAFT_81522"/>
<evidence type="ECO:0000259" key="9">
    <source>
        <dbReference type="Pfam" id="PF07687"/>
    </source>
</evidence>
<evidence type="ECO:0000256" key="4">
    <source>
        <dbReference type="ARBA" id="ARBA00022723"/>
    </source>
</evidence>
<protein>
    <submittedName>
        <fullName evidence="10">Predicted protein</fullName>
    </submittedName>
</protein>
<dbReference type="GO" id="GO:0005829">
    <property type="term" value="C:cytosol"/>
    <property type="evidence" value="ECO:0007669"/>
    <property type="project" value="TreeGrafter"/>
</dbReference>
<keyword evidence="4" id="KW-0479">Metal-binding</keyword>